<organism evidence="2 3">
    <name type="scientific">Mammaliicoccus sciuri</name>
    <name type="common">Staphylococcus sciuri</name>
    <dbReference type="NCBI Taxonomy" id="1296"/>
    <lineage>
        <taxon>Bacteria</taxon>
        <taxon>Bacillati</taxon>
        <taxon>Bacillota</taxon>
        <taxon>Bacilli</taxon>
        <taxon>Bacillales</taxon>
        <taxon>Staphylococcaceae</taxon>
        <taxon>Mammaliicoccus</taxon>
    </lineage>
</organism>
<evidence type="ECO:0000259" key="1">
    <source>
        <dbReference type="PROSITE" id="PS50965"/>
    </source>
</evidence>
<dbReference type="InterPro" id="IPR011528">
    <property type="entry name" value="NERD"/>
</dbReference>
<gene>
    <name evidence="2" type="ORF">CD117_06715</name>
</gene>
<feature type="domain" description="NERD" evidence="1">
    <location>
        <begin position="35"/>
        <end position="146"/>
    </location>
</feature>
<dbReference type="RefSeq" id="WP_126477204.1">
    <property type="nucleotide sequence ID" value="NZ_RXWV01000031.1"/>
</dbReference>
<accession>A0AAJ4SI02</accession>
<evidence type="ECO:0000313" key="2">
    <source>
        <dbReference type="EMBL" id="RTX73158.1"/>
    </source>
</evidence>
<dbReference type="AlphaFoldDB" id="A0AAJ4SI02"/>
<name>A0AAJ4SI02_MAMSC</name>
<dbReference type="PROSITE" id="PS50965">
    <property type="entry name" value="NERD"/>
    <property type="match status" value="1"/>
</dbReference>
<comment type="caution">
    <text evidence="2">The sequence shown here is derived from an EMBL/GenBank/DDBJ whole genome shotgun (WGS) entry which is preliminary data.</text>
</comment>
<dbReference type="EMBL" id="RXWV01000031">
    <property type="protein sequence ID" value="RTX73158.1"/>
    <property type="molecule type" value="Genomic_DNA"/>
</dbReference>
<sequence length="314" mass="37732">MKIRKNLFLAYIDALHNRVDVLPENVDEQYQVTKQGYEGEKAFAQILESYGAEWWLYDLQIKNFNHIQFDFVVITDDAIIQFEIKNYTGDYYFDQHKLFRSTGFVSKDLINQYEVAQEGLKRIVEKYKLKRKVESYVVFIHPTFTLHGDLRSRMNIILKSEIHKIKDMVSQNFKYEENKWIYHKLKSLHEPFLYTNQIPNLNIDYKNLKRGVRCTNCRKLIRVDELFNKRKYLKCHHCKKELNRANIIIQSLEELYLLKGAPFSVKEAEMWTGVYRSSIKRILYKYFIRSGNRKSTKYGPIKKFTGPEMRNMDR</sequence>
<dbReference type="Proteomes" id="UP000274792">
    <property type="component" value="Unassembled WGS sequence"/>
</dbReference>
<proteinExistence type="predicted"/>
<evidence type="ECO:0000313" key="3">
    <source>
        <dbReference type="Proteomes" id="UP000274792"/>
    </source>
</evidence>
<protein>
    <submittedName>
        <fullName evidence="2">NERD domain-containing protein</fullName>
    </submittedName>
</protein>
<reference evidence="2 3" key="1">
    <citation type="submission" date="2018-10" db="EMBL/GenBank/DDBJ databases">
        <title>A collection Staphylococci species genome sequencing.</title>
        <authorList>
            <person name="Cole K."/>
        </authorList>
    </citation>
    <scope>NUCLEOTIDE SEQUENCE [LARGE SCALE GENOMIC DNA]</scope>
    <source>
        <strain evidence="3">NCTC 12218</strain>
    </source>
</reference>
<dbReference type="Pfam" id="PF08378">
    <property type="entry name" value="NERD"/>
    <property type="match status" value="1"/>
</dbReference>